<feature type="region of interest" description="Disordered" evidence="1">
    <location>
        <begin position="1047"/>
        <end position="1076"/>
    </location>
</feature>
<reference evidence="3 4" key="1">
    <citation type="journal article" date="2003" name="DNA Res.">
        <title>Complete genome structure of Gloeobacter violaceus PCC 7421, a cyanobacterium that lacks thylakoids.</title>
        <authorList>
            <person name="Nakamura Y."/>
            <person name="Kaneko T."/>
            <person name="Sato S."/>
            <person name="Mimuro M."/>
            <person name="Miyashita H."/>
            <person name="Tsuchiya T."/>
            <person name="Sasamoto S."/>
            <person name="Watanabe A."/>
            <person name="Kawashima K."/>
            <person name="Kishida Y."/>
            <person name="Kiyokawa C."/>
            <person name="Kohara M."/>
            <person name="Matsumoto M."/>
            <person name="Matsuno A."/>
            <person name="Nakazaki N."/>
            <person name="Shimpo S."/>
            <person name="Takeuchi C."/>
            <person name="Yamada M."/>
            <person name="Tabata S."/>
        </authorList>
    </citation>
    <scope>NUCLEOTIDE SEQUENCE [LARGE SCALE GENOMIC DNA]</scope>
    <source>
        <strain evidence="4">ATCC 29082 / PCC 7421</strain>
    </source>
</reference>
<accession>Q7NM91</accession>
<dbReference type="Gene3D" id="3.30.70.1440">
    <property type="entry name" value="Multidrug efflux transporter AcrB pore domain"/>
    <property type="match status" value="1"/>
</dbReference>
<keyword evidence="2" id="KW-1133">Transmembrane helix</keyword>
<dbReference type="SUPFAM" id="SSF82693">
    <property type="entry name" value="Multidrug efflux transporter AcrB pore domain, PN1, PN2, PC1 and PC2 subdomains"/>
    <property type="match status" value="2"/>
</dbReference>
<dbReference type="EMBL" id="BA000045">
    <property type="protein sequence ID" value="BAC88817.1"/>
    <property type="molecule type" value="Genomic_DNA"/>
</dbReference>
<feature type="transmembrane region" description="Helical" evidence="2">
    <location>
        <begin position="938"/>
        <end position="961"/>
    </location>
</feature>
<dbReference type="InterPro" id="IPR027463">
    <property type="entry name" value="AcrB_DN_DC_subdom"/>
</dbReference>
<keyword evidence="2" id="KW-0812">Transmembrane</keyword>
<dbReference type="eggNOG" id="COG0841">
    <property type="taxonomic scope" value="Bacteria"/>
</dbReference>
<dbReference type="EnsemblBacteria" id="BAC88817">
    <property type="protein sequence ID" value="BAC88817"/>
    <property type="gene ID" value="BAC88817"/>
</dbReference>
<organism evidence="3 4">
    <name type="scientific">Gloeobacter violaceus (strain ATCC 29082 / PCC 7421)</name>
    <dbReference type="NCBI Taxonomy" id="251221"/>
    <lineage>
        <taxon>Bacteria</taxon>
        <taxon>Bacillati</taxon>
        <taxon>Cyanobacteriota</taxon>
        <taxon>Cyanophyceae</taxon>
        <taxon>Gloeobacterales</taxon>
        <taxon>Gloeobacteraceae</taxon>
        <taxon>Gloeobacter</taxon>
    </lineage>
</organism>
<dbReference type="HOGENOM" id="CLU_002755_1_2_3"/>
<feature type="transmembrane region" description="Helical" evidence="2">
    <location>
        <begin position="431"/>
        <end position="453"/>
    </location>
</feature>
<dbReference type="RefSeq" id="WP_011140878.1">
    <property type="nucleotide sequence ID" value="NC_005125.1"/>
</dbReference>
<feature type="transmembrane region" description="Helical" evidence="2">
    <location>
        <begin position="914"/>
        <end position="932"/>
    </location>
</feature>
<feature type="transmembrane region" description="Helical" evidence="2">
    <location>
        <begin position="12"/>
        <end position="29"/>
    </location>
</feature>
<keyword evidence="2" id="KW-0472">Membrane</keyword>
<evidence type="ECO:0000256" key="1">
    <source>
        <dbReference type="SAM" id="MobiDB-lite"/>
    </source>
</evidence>
<dbReference type="OrthoDB" id="9757876at2"/>
<dbReference type="Gene3D" id="3.30.70.1320">
    <property type="entry name" value="Multidrug efflux transporter AcrB pore domain like"/>
    <property type="match status" value="1"/>
</dbReference>
<sequence length="1076" mass="116234">MWIVRLALRRPYTFIVASLLVVLLGVVTIRRMATDILPEIDVPVVSVIWAYPGVSPEDMEKRIVTVAERAYTTTVNDIEHMESQSMNGVSVIKVFFQPGAKVEAAVAQLTSISQTILRILPPGITPPLIIRYSAASVPVLQVGIGSKTLSEQELYDYNLNFVRTQLATVQGASIPLPYGGKPRQVMIDLDPEALFARGLSATDVTAAINAQNLILPAGTAKIGEREYNVQINSSPEVLAQLADLPIREVNGSTVYIRDVAQVRDGYAVQTNVVRQDGRRSSLLTVIKNGGASTLDVVERIKAALPRIQATLPPELEVKLLFDQSLFVRAAVDGVVKEALIAALLTGTMILLFLGSWRSTLIITISIPLSILCSIVALSTLGQTLNVMTLGGLALAVGILVDDATVEIENIHRNLGQGKPLREAILDGAQQIATPAFVSTLCICIVFVPVFFLSGAARSLFVPLGMAVVFAMLASYLLSRTLVPVLVRYLLKPEVELYIAPEQAQGDWIWGIHRGFDRGFEHFRGGYRGILTWALGHRGAVFALFGGFFALSALLYPLLGQDFFPSVDGGQFRLHVRAPAGTRIEQTEVSFAKVEAAIRRTVPERELALIIDNIGLPVGGVNLAFSDSATIGAADGEILVSLEEGHGPTHQYVERLRRTLETEFPELTFFFQPSDIVTQILNFGLPAPIDVQVSGPPRNQAENYRIARKLESEIARIPGAVDVHLHQILDAPALRVNVDRTRAAQIGLSQRDVANTLLYSLASSGQSAPNYWLNPKNGVNYLVAIQTPQYRVDSAAALENTPITAAGLSAPQLLSNLASLERRNQMQVVNHYNVQPTFDIYANVQNRDLGGVASEIGAIVARAEKELPRGSRIAMRGQVESMNTAFTSLALGLIFAVVLVYCLMVVNFQSWVDPLVIIAALPGALAGICWMLFVTQTTVSVPALMGTIMAIGVATANSILLVTFANDRRGEGDDATAAALAAGYTRLRPVLMTALAMILGMLPMALGLGEGGEQNAPLGRAVIGGLLVATFTTLFFVPVVYSVLRRKPPHDPEAEETEPAESLARPAYSALPQQQQE</sequence>
<dbReference type="Proteomes" id="UP000000557">
    <property type="component" value="Chromosome"/>
</dbReference>
<dbReference type="InParanoid" id="Q7NM91"/>
<protein>
    <submittedName>
        <fullName evidence="3">Gll0876 protein</fullName>
    </submittedName>
</protein>
<dbReference type="Gene3D" id="1.20.1640.10">
    <property type="entry name" value="Multidrug efflux transporter AcrB transmembrane domain"/>
    <property type="match status" value="2"/>
</dbReference>
<keyword evidence="4" id="KW-1185">Reference proteome</keyword>
<dbReference type="InterPro" id="IPR001036">
    <property type="entry name" value="Acrflvin-R"/>
</dbReference>
<name>Q7NM91_GLOVI</name>
<dbReference type="KEGG" id="gvi:gll0876"/>
<reference evidence="3 4" key="2">
    <citation type="journal article" date="2003" name="DNA Res.">
        <title>Complete genome structure of Gloeobacter violaceus PCC 7421, a cyanobacterium that lacks thylakoids (supplement).</title>
        <authorList>
            <person name="Nakamura Y."/>
            <person name="Kaneko T."/>
            <person name="Sato S."/>
            <person name="Mimuro M."/>
            <person name="Miyashita H."/>
            <person name="Tsuchiya T."/>
            <person name="Sasamoto S."/>
            <person name="Watanabe A."/>
            <person name="Kawashima K."/>
            <person name="Kishida Y."/>
            <person name="Kiyokawa C."/>
            <person name="Kohara M."/>
            <person name="Matsumoto M."/>
            <person name="Matsuno A."/>
            <person name="Nakazaki N."/>
            <person name="Shimpo S."/>
            <person name="Takeuchi C."/>
            <person name="Yamada M."/>
            <person name="Tabata S."/>
        </authorList>
    </citation>
    <scope>NUCLEOTIDE SEQUENCE [LARGE SCALE GENOMIC DNA]</scope>
    <source>
        <strain evidence="4">ATCC 29082 / PCC 7421</strain>
    </source>
</reference>
<feature type="transmembrane region" description="Helical" evidence="2">
    <location>
        <begin position="1020"/>
        <end position="1043"/>
    </location>
</feature>
<dbReference type="Gene3D" id="3.30.2090.10">
    <property type="entry name" value="Multidrug efflux transporter AcrB TolC docking domain, DN and DC subdomains"/>
    <property type="match status" value="2"/>
</dbReference>
<evidence type="ECO:0000313" key="4">
    <source>
        <dbReference type="Proteomes" id="UP000000557"/>
    </source>
</evidence>
<feature type="transmembrane region" description="Helical" evidence="2">
    <location>
        <begin position="360"/>
        <end position="380"/>
    </location>
</feature>
<feature type="transmembrane region" description="Helical" evidence="2">
    <location>
        <begin position="989"/>
        <end position="1008"/>
    </location>
</feature>
<dbReference type="PANTHER" id="PTHR32063">
    <property type="match status" value="1"/>
</dbReference>
<dbReference type="AlphaFoldDB" id="Q7NM91"/>
<dbReference type="PATRIC" id="fig|251221.4.peg.894"/>
<dbReference type="PANTHER" id="PTHR32063:SF8">
    <property type="entry name" value="CATION EFFLUX PROTEIN"/>
    <property type="match status" value="1"/>
</dbReference>
<gene>
    <name evidence="3" type="ordered locus">gll0876</name>
</gene>
<evidence type="ECO:0000256" key="2">
    <source>
        <dbReference type="SAM" id="Phobius"/>
    </source>
</evidence>
<dbReference type="SUPFAM" id="SSF82714">
    <property type="entry name" value="Multidrug efflux transporter AcrB TolC docking domain, DN and DC subdomains"/>
    <property type="match status" value="2"/>
</dbReference>
<feature type="transmembrane region" description="Helical" evidence="2">
    <location>
        <begin position="884"/>
        <end position="907"/>
    </location>
</feature>
<feature type="transmembrane region" description="Helical" evidence="2">
    <location>
        <begin position="459"/>
        <end position="477"/>
    </location>
</feature>
<dbReference type="PhylomeDB" id="Q7NM91"/>
<dbReference type="GO" id="GO:0005886">
    <property type="term" value="C:plasma membrane"/>
    <property type="evidence" value="ECO:0000318"/>
    <property type="project" value="GO_Central"/>
</dbReference>
<feature type="transmembrane region" description="Helical" evidence="2">
    <location>
        <begin position="539"/>
        <end position="558"/>
    </location>
</feature>
<proteinExistence type="predicted"/>
<dbReference type="Gene3D" id="3.30.70.1430">
    <property type="entry name" value="Multidrug efflux transporter AcrB pore domain"/>
    <property type="match status" value="2"/>
</dbReference>
<evidence type="ECO:0000313" key="3">
    <source>
        <dbReference type="EMBL" id="BAC88817.1"/>
    </source>
</evidence>
<dbReference type="STRING" id="251221.gene:10758354"/>
<dbReference type="PRINTS" id="PR00702">
    <property type="entry name" value="ACRIFLAVINRP"/>
</dbReference>
<dbReference type="GO" id="GO:0042910">
    <property type="term" value="F:xenobiotic transmembrane transporter activity"/>
    <property type="evidence" value="ECO:0000318"/>
    <property type="project" value="GO_Central"/>
</dbReference>
<dbReference type="Pfam" id="PF00873">
    <property type="entry name" value="ACR_tran"/>
    <property type="match status" value="1"/>
</dbReference>
<dbReference type="SUPFAM" id="SSF82866">
    <property type="entry name" value="Multidrug efflux transporter AcrB transmembrane domain"/>
    <property type="match status" value="2"/>
</dbReference>